<dbReference type="CDD" id="cd03278">
    <property type="entry name" value="ABC_SMC_barmotin"/>
    <property type="match status" value="2"/>
</dbReference>
<evidence type="ECO:0000256" key="2">
    <source>
        <dbReference type="ARBA" id="ARBA00022741"/>
    </source>
</evidence>
<keyword evidence="2 6" id="KW-0547">Nucleotide-binding</keyword>
<dbReference type="SMART" id="SM00968">
    <property type="entry name" value="SMC_hinge"/>
    <property type="match status" value="1"/>
</dbReference>
<comment type="subcellular location">
    <subcellularLocation>
        <location evidence="6">Cytoplasm</location>
    </subcellularLocation>
</comment>
<dbReference type="GO" id="GO:0003677">
    <property type="term" value="F:DNA binding"/>
    <property type="evidence" value="ECO:0007669"/>
    <property type="project" value="UniProtKB-UniRule"/>
</dbReference>
<dbReference type="GO" id="GO:0006260">
    <property type="term" value="P:DNA replication"/>
    <property type="evidence" value="ECO:0007669"/>
    <property type="project" value="UniProtKB-UniRule"/>
</dbReference>
<dbReference type="Gene3D" id="1.20.1060.20">
    <property type="match status" value="1"/>
</dbReference>
<dbReference type="InterPro" id="IPR003395">
    <property type="entry name" value="RecF/RecN/SMC_N"/>
</dbReference>
<evidence type="ECO:0000256" key="4">
    <source>
        <dbReference type="ARBA" id="ARBA00023054"/>
    </source>
</evidence>
<evidence type="ECO:0000256" key="3">
    <source>
        <dbReference type="ARBA" id="ARBA00022840"/>
    </source>
</evidence>
<dbReference type="GO" id="GO:0005737">
    <property type="term" value="C:cytoplasm"/>
    <property type="evidence" value="ECO:0007669"/>
    <property type="project" value="UniProtKB-SubCell"/>
</dbReference>
<reference evidence="8 9" key="1">
    <citation type="submission" date="2018-01" db="EMBL/GenBank/DDBJ databases">
        <title>Genome Sequencing and Assembly of Anaerobacter polyendosporus strain CT4.</title>
        <authorList>
            <person name="Tachaapaikoon C."/>
            <person name="Sutheeworapong S."/>
            <person name="Jenjaroenpun P."/>
            <person name="Wongsurawat T."/>
            <person name="Nookeaw I."/>
            <person name="Cheawchanlertfa P."/>
            <person name="Kosugi A."/>
            <person name="Cheevadhanarak S."/>
            <person name="Ratanakhanokchai K."/>
        </authorList>
    </citation>
    <scope>NUCLEOTIDE SEQUENCE [LARGE SCALE GENOMIC DNA]</scope>
    <source>
        <strain evidence="8 9">CT4</strain>
    </source>
</reference>
<dbReference type="InterPro" id="IPR027417">
    <property type="entry name" value="P-loop_NTPase"/>
</dbReference>
<evidence type="ECO:0000313" key="9">
    <source>
        <dbReference type="Proteomes" id="UP000286268"/>
    </source>
</evidence>
<dbReference type="KEGG" id="cmah:C1I91_17195"/>
<evidence type="ECO:0000256" key="5">
    <source>
        <dbReference type="ARBA" id="ARBA00023125"/>
    </source>
</evidence>
<dbReference type="GO" id="GO:0005694">
    <property type="term" value="C:chromosome"/>
    <property type="evidence" value="ECO:0007669"/>
    <property type="project" value="InterPro"/>
</dbReference>
<name>A0A3R5QZL5_9CLOT</name>
<dbReference type="HAMAP" id="MF_01894">
    <property type="entry name" value="Smc_prok"/>
    <property type="match status" value="1"/>
</dbReference>
<dbReference type="Gene3D" id="3.40.50.300">
    <property type="entry name" value="P-loop containing nucleotide triphosphate hydrolases"/>
    <property type="match status" value="2"/>
</dbReference>
<feature type="binding site" evidence="6">
    <location>
        <begin position="32"/>
        <end position="39"/>
    </location>
    <ligand>
        <name>ATP</name>
        <dbReference type="ChEBI" id="CHEBI:30616"/>
    </ligand>
</feature>
<organism evidence="8 9">
    <name type="scientific">Clostridium manihotivorum</name>
    <dbReference type="NCBI Taxonomy" id="2320868"/>
    <lineage>
        <taxon>Bacteria</taxon>
        <taxon>Bacillati</taxon>
        <taxon>Bacillota</taxon>
        <taxon>Clostridia</taxon>
        <taxon>Eubacteriales</taxon>
        <taxon>Clostridiaceae</taxon>
        <taxon>Clostridium</taxon>
    </lineage>
</organism>
<dbReference type="GO" id="GO:0007062">
    <property type="term" value="P:sister chromatid cohesion"/>
    <property type="evidence" value="ECO:0007669"/>
    <property type="project" value="InterPro"/>
</dbReference>
<dbReference type="Pfam" id="PF02463">
    <property type="entry name" value="SMC_N"/>
    <property type="match status" value="1"/>
</dbReference>
<dbReference type="Proteomes" id="UP000286268">
    <property type="component" value="Chromosome"/>
</dbReference>
<keyword evidence="9" id="KW-1185">Reference proteome</keyword>
<dbReference type="PANTHER" id="PTHR43977">
    <property type="entry name" value="STRUCTURAL MAINTENANCE OF CHROMOSOMES PROTEIN 3"/>
    <property type="match status" value="1"/>
</dbReference>
<dbReference type="InterPro" id="IPR011890">
    <property type="entry name" value="SMC_prok"/>
</dbReference>
<gene>
    <name evidence="6 8" type="primary">smc</name>
    <name evidence="8" type="ORF">C1I91_17195</name>
</gene>
<feature type="coiled-coil region" evidence="6">
    <location>
        <begin position="167"/>
        <end position="201"/>
    </location>
</feature>
<dbReference type="InterPro" id="IPR024704">
    <property type="entry name" value="SMC"/>
</dbReference>
<keyword evidence="3 6" id="KW-0067">ATP-binding</keyword>
<dbReference type="RefSeq" id="WP_128213962.1">
    <property type="nucleotide sequence ID" value="NZ_CP025746.1"/>
</dbReference>
<dbReference type="SUPFAM" id="SSF52540">
    <property type="entry name" value="P-loop containing nucleoside triphosphate hydrolases"/>
    <property type="match status" value="1"/>
</dbReference>
<dbReference type="Pfam" id="PF06470">
    <property type="entry name" value="SMC_hinge"/>
    <property type="match status" value="1"/>
</dbReference>
<dbReference type="OrthoDB" id="9808768at2"/>
<feature type="coiled-coil region" evidence="6">
    <location>
        <begin position="241"/>
        <end position="516"/>
    </location>
</feature>
<sequence>MFLKSLEIRGFKSFADKTELKFKKGVTAVVGPNGSGKSNISDAVRWVLGEQSIKTLRGGKMEDVIFAGTQFRKPVGLAQVSLTLDNTDGELPIEYNDVTVTRRIYRSGEAEYLINNSQCRLKDITTLFMDTGIGKEGYSLIGQGKIEAILSGRPEERRALLEEAAGIVKFKSRKHEAEKKLENTEQNLIRINDILSTYEERIEPLRIESEKAAKFIELSNDLKGKEISLVVRHIEKFDETINLQGNKIDNLISENEKLKLELGEVKNKTASLNNQLEKLESLSSEDRELYYKNKEASGELQKQIDILEERVKNIELNIDNNAKEINSLSEKVLSIEKEKEEHVAYLNEKLNEQKTIDEETKALEKELSELSNMLRSKEDKIKLLRDEEFENIQAASELKNSRTMLASQIKALEESIDNLHNNSSNLESSLKINVSTKLMLEEKVLALKEEIERLEYTVKENNKAIGILLSKNTKNDGRLKALNAEKSKLEANKTILSNLEKQYEGYNKSVKILMEHIDKGYLGNNFSSCSVIGEIISVDKLYETAIEIALGSSISNVVTEDENSAKRLIEYLKEKKLGRATFLPLTIIRGTKLQLDRRITEAEGYIGIASDLLSYDKKYEKAINYVLGRTIICKDMNSALSISKISGYSHKIVTLQGEIINPGGSLTGGSVYHKHTSIISRKREIEDITNELLKVEASIEELLSLISQGREEIKKLDEGNLNLKDESHFKSIEIAKLDSEIDNIEKDTLKLRNNIKIAQSERLNIETRLNNYKKELENSNSKSASLDEKLISYREQFELISKEADELTLKTNEQKELLTGKKIIKAKIDESISNVRREADRLVGEVKEVRNKITSLEELNKNNIVIKDKSILNIEENRNNIVIYSKSIEELENKFKEYNVEKIKIKDNIKLYEGNVENLTIDINKKEEEIHKSELVKAKQEVEKENLLLKLNDEMNLTFAEAVDLADKEFDEALFSSEVSKLKSAINRLGTVNVSAIEEYKELSEKYRFMSTEREDLEKGKVELISVIDEMTEKMKEVFKENFVILNENFNKTFIELFKGGSAELILSDGDELTANIDINVQPPGKKLQNINLMSGGEKVLSAIALLFAILKMKPTPFCILDEIEAALDDANVYRYAEFLQKFSSNIQFIVITHRKGTMEASDIMYGVTMEERGVSKVVSVDLTN</sequence>
<dbReference type="EMBL" id="CP025746">
    <property type="protein sequence ID" value="QAA33237.1"/>
    <property type="molecule type" value="Genomic_DNA"/>
</dbReference>
<comment type="subunit">
    <text evidence="6">Homodimer.</text>
</comment>
<feature type="domain" description="SMC hinge" evidence="7">
    <location>
        <begin position="526"/>
        <end position="643"/>
    </location>
</feature>
<comment type="function">
    <text evidence="6">Required for chromosome condensation and partitioning.</text>
</comment>
<dbReference type="PIRSF" id="PIRSF005719">
    <property type="entry name" value="SMC"/>
    <property type="match status" value="1"/>
</dbReference>
<dbReference type="FunFam" id="3.40.50.300:FF:000984">
    <property type="entry name" value="Chromosome partition protein Smc"/>
    <property type="match status" value="1"/>
</dbReference>
<keyword evidence="1 6" id="KW-0963">Cytoplasm</keyword>
<dbReference type="InterPro" id="IPR010935">
    <property type="entry name" value="SMC_hinge"/>
</dbReference>
<comment type="similarity">
    <text evidence="6">Belongs to the SMC family.</text>
</comment>
<proteinExistence type="inferred from homology"/>
<dbReference type="GO" id="GO:0030261">
    <property type="term" value="P:chromosome condensation"/>
    <property type="evidence" value="ECO:0007669"/>
    <property type="project" value="InterPro"/>
</dbReference>
<feature type="coiled-coil region" evidence="6">
    <location>
        <begin position="734"/>
        <end position="789"/>
    </location>
</feature>
<dbReference type="SUPFAM" id="SSF57997">
    <property type="entry name" value="Tropomyosin"/>
    <property type="match status" value="1"/>
</dbReference>
<feature type="coiled-coil region" evidence="6">
    <location>
        <begin position="832"/>
        <end position="945"/>
    </location>
</feature>
<evidence type="ECO:0000259" key="7">
    <source>
        <dbReference type="SMART" id="SM00968"/>
    </source>
</evidence>
<evidence type="ECO:0000313" key="8">
    <source>
        <dbReference type="EMBL" id="QAA33237.1"/>
    </source>
</evidence>
<protein>
    <recommendedName>
        <fullName evidence="6">Chromosome partition protein Smc</fullName>
    </recommendedName>
</protein>
<dbReference type="SUPFAM" id="SSF75553">
    <property type="entry name" value="Smc hinge domain"/>
    <property type="match status" value="1"/>
</dbReference>
<keyword evidence="4 6" id="KW-0175">Coiled coil</keyword>
<dbReference type="NCBIfam" id="TIGR02168">
    <property type="entry name" value="SMC_prok_B"/>
    <property type="match status" value="1"/>
</dbReference>
<dbReference type="GO" id="GO:0016887">
    <property type="term" value="F:ATP hydrolysis activity"/>
    <property type="evidence" value="ECO:0007669"/>
    <property type="project" value="InterPro"/>
</dbReference>
<dbReference type="GO" id="GO:0007059">
    <property type="term" value="P:chromosome segregation"/>
    <property type="evidence" value="ECO:0007669"/>
    <property type="project" value="UniProtKB-UniRule"/>
</dbReference>
<dbReference type="GO" id="GO:0005524">
    <property type="term" value="F:ATP binding"/>
    <property type="evidence" value="ECO:0007669"/>
    <property type="project" value="UniProtKB-UniRule"/>
</dbReference>
<dbReference type="Gene3D" id="3.30.70.1620">
    <property type="match status" value="1"/>
</dbReference>
<dbReference type="AlphaFoldDB" id="A0A3R5QZL5"/>
<dbReference type="InterPro" id="IPR036277">
    <property type="entry name" value="SMC_hinge_sf"/>
</dbReference>
<comment type="domain">
    <text evidence="6">Contains large globular domains required for ATP hydrolysis at each terminus and a third globular domain forming a flexible hinge near the middle of the molecule. These domains are separated by coiled-coil structures.</text>
</comment>
<evidence type="ECO:0000256" key="1">
    <source>
        <dbReference type="ARBA" id="ARBA00022490"/>
    </source>
</evidence>
<accession>A0A3R5QZL5</accession>
<keyword evidence="5 6" id="KW-0238">DNA-binding</keyword>
<evidence type="ECO:0000256" key="6">
    <source>
        <dbReference type="HAMAP-Rule" id="MF_01894"/>
    </source>
</evidence>